<comment type="caution">
    <text evidence="2">The sequence shown here is derived from an EMBL/GenBank/DDBJ whole genome shotgun (WGS) entry which is preliminary data.</text>
</comment>
<dbReference type="Proteomes" id="UP000005396">
    <property type="component" value="Unassembled WGS sequence"/>
</dbReference>
<organism evidence="2 3">
    <name type="scientific">Enterocloster bolteae (strain ATCC BAA-613 / DSM 15670 / CCUG 46953 / JCM 12243 / WAL 16351)</name>
    <name type="common">Clostridium bolteae</name>
    <dbReference type="NCBI Taxonomy" id="411902"/>
    <lineage>
        <taxon>Bacteria</taxon>
        <taxon>Bacillati</taxon>
        <taxon>Bacillota</taxon>
        <taxon>Clostridia</taxon>
        <taxon>Lachnospirales</taxon>
        <taxon>Lachnospiraceae</taxon>
        <taxon>Enterocloster</taxon>
    </lineage>
</organism>
<dbReference type="EMBL" id="ABCC02000029">
    <property type="protein sequence ID" value="EDP16461.1"/>
    <property type="molecule type" value="Genomic_DNA"/>
</dbReference>
<feature type="transmembrane region" description="Helical" evidence="1">
    <location>
        <begin position="25"/>
        <end position="46"/>
    </location>
</feature>
<reference evidence="2 3" key="2">
    <citation type="submission" date="2007-09" db="EMBL/GenBank/DDBJ databases">
        <title>Draft genome sequence of Clostridium bolteae (ATCC BAA-613).</title>
        <authorList>
            <person name="Sudarsanam P."/>
            <person name="Ley R."/>
            <person name="Guruge J."/>
            <person name="Turnbaugh P.J."/>
            <person name="Mahowald M."/>
            <person name="Liep D."/>
            <person name="Gordon J."/>
        </authorList>
    </citation>
    <scope>NUCLEOTIDE SEQUENCE [LARGE SCALE GENOMIC DNA]</scope>
    <source>
        <strain evidence="3">ATCC BAA-613 / DSM 15670 / CCUG 46953 / JCM 12243 / WAL 16351</strain>
    </source>
</reference>
<protein>
    <submittedName>
        <fullName evidence="2">Uncharacterized protein</fullName>
    </submittedName>
</protein>
<evidence type="ECO:0000313" key="2">
    <source>
        <dbReference type="EMBL" id="EDP16461.1"/>
    </source>
</evidence>
<evidence type="ECO:0000256" key="1">
    <source>
        <dbReference type="SAM" id="Phobius"/>
    </source>
</evidence>
<proteinExistence type="predicted"/>
<gene>
    <name evidence="2" type="ORF">CLOBOL_03228</name>
</gene>
<sequence>MHYRDALSGYIIGVHYERRIIPRTIVYGTFYRLFFLFIFSVFTVHYKNCLPSSLPI</sequence>
<keyword evidence="1" id="KW-0472">Membrane</keyword>
<dbReference type="HOGENOM" id="CLU_3006029_0_0_9"/>
<keyword evidence="1" id="KW-0812">Transmembrane</keyword>
<accession>A8RS80</accession>
<evidence type="ECO:0000313" key="3">
    <source>
        <dbReference type="Proteomes" id="UP000005396"/>
    </source>
</evidence>
<reference evidence="2 3" key="1">
    <citation type="submission" date="2007-08" db="EMBL/GenBank/DDBJ databases">
        <authorList>
            <person name="Fulton L."/>
            <person name="Clifton S."/>
            <person name="Fulton B."/>
            <person name="Xu J."/>
            <person name="Minx P."/>
            <person name="Pepin K.H."/>
            <person name="Johnson M."/>
            <person name="Thiruvilangam P."/>
            <person name="Bhonagiri V."/>
            <person name="Nash W.E."/>
            <person name="Mardis E.R."/>
            <person name="Wilson R.K."/>
        </authorList>
    </citation>
    <scope>NUCLEOTIDE SEQUENCE [LARGE SCALE GENOMIC DNA]</scope>
    <source>
        <strain evidence="3">ATCC BAA-613 / DSM 15670 / CCUG 46953 / JCM 12243 / WAL 16351</strain>
    </source>
</reference>
<dbReference type="PaxDb" id="411902-CLOBOL_03228"/>
<dbReference type="AlphaFoldDB" id="A8RS80"/>
<name>A8RS80_ENTBW</name>
<keyword evidence="1" id="KW-1133">Transmembrane helix</keyword>